<reference evidence="4" key="1">
    <citation type="submission" date="2020-08" db="EMBL/GenBank/DDBJ databases">
        <title>Genome public.</title>
        <authorList>
            <person name="Liu C."/>
            <person name="Sun Q."/>
        </authorList>
    </citation>
    <scope>NUCLEOTIDE SEQUENCE</scope>
    <source>
        <strain evidence="4">NSJ-44</strain>
    </source>
</reference>
<dbReference type="PANTHER" id="PTHR30304:SF0">
    <property type="entry name" value="D-TAGATOSE-1,6-BISPHOSPHATE ALDOLASE SUBUNIT GATY-RELATED"/>
    <property type="match status" value="1"/>
</dbReference>
<dbReference type="PANTHER" id="PTHR30304">
    <property type="entry name" value="D-TAGATOSE-1,6-BISPHOSPHATE ALDOLASE"/>
    <property type="match status" value="1"/>
</dbReference>
<feature type="binding site" evidence="3">
    <location>
        <position position="178"/>
    </location>
    <ligand>
        <name>Zn(2+)</name>
        <dbReference type="ChEBI" id="CHEBI:29105"/>
        <label>1</label>
        <note>catalytic</note>
    </ligand>
</feature>
<name>A0A926D226_9FIRM</name>
<comment type="caution">
    <text evidence="4">The sequence shown here is derived from an EMBL/GenBank/DDBJ whole genome shotgun (WGS) entry which is preliminary data.</text>
</comment>
<dbReference type="InterPro" id="IPR050246">
    <property type="entry name" value="Class_II_FBP_aldolase"/>
</dbReference>
<comment type="cofactor">
    <cofactor evidence="3">
        <name>Zn(2+)</name>
        <dbReference type="ChEBI" id="CHEBI:29105"/>
    </cofactor>
    <text evidence="3">Binds 2 Zn(2+) ions per subunit. One is catalytic and the other provides a structural contribution.</text>
</comment>
<evidence type="ECO:0000256" key="2">
    <source>
        <dbReference type="PIRSR" id="PIRSR001359-2"/>
    </source>
</evidence>
<keyword evidence="3" id="KW-0479">Metal-binding</keyword>
<gene>
    <name evidence="4" type="ORF">H8699_11505</name>
</gene>
<evidence type="ECO:0000256" key="3">
    <source>
        <dbReference type="PIRSR" id="PIRSR001359-3"/>
    </source>
</evidence>
<dbReference type="Gene3D" id="3.20.20.70">
    <property type="entry name" value="Aldolase class I"/>
    <property type="match status" value="1"/>
</dbReference>
<dbReference type="SUPFAM" id="SSF51569">
    <property type="entry name" value="Aldolase"/>
    <property type="match status" value="1"/>
</dbReference>
<sequence length="278" mass="30573">MALATLNDLIKITTKNKNAVGMFNVINYEYAVAMINAAEQVNYPIMLGVPEGFVKNYYDLDTMTSLLKYLATTAKVPVAIHLDHSKTFETTVKCMRAGFTSVMFDGSALTYEENVEQTAEIVKIAHAMGVSVEGELGYVGRNGVDQIDPESFTKVEQAVDFVKRTGVDALAIAVGNLHGNYSFEPKLDFDRIKAIKEATGVGLVLHGGSGIADDDFRKAAELGIDKVNIFTEILDFGKKFTLENLPDMTFLQYSKALADAMTEVVKYRMEVFTCGRTL</sequence>
<dbReference type="AlphaFoldDB" id="A0A926D226"/>
<evidence type="ECO:0000256" key="1">
    <source>
        <dbReference type="PIRSR" id="PIRSR001359-1"/>
    </source>
</evidence>
<protein>
    <submittedName>
        <fullName evidence="4">Class II fructose-bisphosphate aldolase</fullName>
    </submittedName>
</protein>
<feature type="binding site" evidence="3">
    <location>
        <position position="84"/>
    </location>
    <ligand>
        <name>Zn(2+)</name>
        <dbReference type="ChEBI" id="CHEBI:29105"/>
        <label>1</label>
        <note>catalytic</note>
    </ligand>
</feature>
<feature type="binding site" evidence="3">
    <location>
        <position position="206"/>
    </location>
    <ligand>
        <name>Zn(2+)</name>
        <dbReference type="ChEBI" id="CHEBI:29105"/>
        <label>1</label>
        <note>catalytic</note>
    </ligand>
</feature>
<dbReference type="InterPro" id="IPR013785">
    <property type="entry name" value="Aldolase_TIM"/>
</dbReference>
<organism evidence="4 5">
    <name type="scientific">Luoshenia tenuis</name>
    <dbReference type="NCBI Taxonomy" id="2763654"/>
    <lineage>
        <taxon>Bacteria</taxon>
        <taxon>Bacillati</taxon>
        <taxon>Bacillota</taxon>
        <taxon>Clostridia</taxon>
        <taxon>Christensenellales</taxon>
        <taxon>Christensenellaceae</taxon>
        <taxon>Luoshenia</taxon>
    </lineage>
</organism>
<keyword evidence="3" id="KW-0862">Zinc</keyword>
<evidence type="ECO:0000313" key="4">
    <source>
        <dbReference type="EMBL" id="MBC8530056.1"/>
    </source>
</evidence>
<accession>A0A926D226</accession>
<feature type="binding site" evidence="2">
    <location>
        <position position="179"/>
    </location>
    <ligand>
        <name>dihydroxyacetone phosphate</name>
        <dbReference type="ChEBI" id="CHEBI:57642"/>
    </ligand>
</feature>
<dbReference type="Pfam" id="PF01116">
    <property type="entry name" value="F_bP_aldolase"/>
    <property type="match status" value="1"/>
</dbReference>
<feature type="active site" description="Proton donor" evidence="1">
    <location>
        <position position="83"/>
    </location>
</feature>
<feature type="binding site" evidence="2">
    <location>
        <begin position="228"/>
        <end position="231"/>
    </location>
    <ligand>
        <name>dihydroxyacetone phosphate</name>
        <dbReference type="ChEBI" id="CHEBI:57642"/>
    </ligand>
</feature>
<dbReference type="NCBIfam" id="TIGR00167">
    <property type="entry name" value="cbbA"/>
    <property type="match status" value="1"/>
</dbReference>
<dbReference type="GO" id="GO:0008270">
    <property type="term" value="F:zinc ion binding"/>
    <property type="evidence" value="ECO:0007669"/>
    <property type="project" value="InterPro"/>
</dbReference>
<dbReference type="Proteomes" id="UP000654279">
    <property type="component" value="Unassembled WGS sequence"/>
</dbReference>
<feature type="binding site" evidence="3">
    <location>
        <position position="135"/>
    </location>
    <ligand>
        <name>Zn(2+)</name>
        <dbReference type="ChEBI" id="CHEBI:29105"/>
        <label>2</label>
    </ligand>
</feature>
<dbReference type="PIRSF" id="PIRSF001359">
    <property type="entry name" value="F_bP_aldolase_II"/>
    <property type="match status" value="1"/>
</dbReference>
<dbReference type="EMBL" id="JACRSO010000006">
    <property type="protein sequence ID" value="MBC8530056.1"/>
    <property type="molecule type" value="Genomic_DNA"/>
</dbReference>
<feature type="binding site" evidence="2">
    <location>
        <begin position="207"/>
        <end position="209"/>
    </location>
    <ligand>
        <name>dihydroxyacetone phosphate</name>
        <dbReference type="ChEBI" id="CHEBI:57642"/>
    </ligand>
</feature>
<evidence type="ECO:0000313" key="5">
    <source>
        <dbReference type="Proteomes" id="UP000654279"/>
    </source>
</evidence>
<proteinExistence type="predicted"/>
<dbReference type="RefSeq" id="WP_147518764.1">
    <property type="nucleotide sequence ID" value="NZ_JACRSO010000006.1"/>
</dbReference>
<keyword evidence="5" id="KW-1185">Reference proteome</keyword>
<dbReference type="GO" id="GO:0005975">
    <property type="term" value="P:carbohydrate metabolic process"/>
    <property type="evidence" value="ECO:0007669"/>
    <property type="project" value="InterPro"/>
</dbReference>
<feature type="binding site" evidence="3">
    <location>
        <position position="105"/>
    </location>
    <ligand>
        <name>Zn(2+)</name>
        <dbReference type="ChEBI" id="CHEBI:29105"/>
        <label>2</label>
    </ligand>
</feature>
<dbReference type="CDD" id="cd00947">
    <property type="entry name" value="TBP_aldolase_IIB"/>
    <property type="match status" value="1"/>
</dbReference>
<dbReference type="InterPro" id="IPR000771">
    <property type="entry name" value="FBA_II"/>
</dbReference>
<dbReference type="GO" id="GO:0016832">
    <property type="term" value="F:aldehyde-lyase activity"/>
    <property type="evidence" value="ECO:0007669"/>
    <property type="project" value="InterPro"/>
</dbReference>